<proteinExistence type="predicted"/>
<organism evidence="2 3">
    <name type="scientific">Actinomadura adrarensis</name>
    <dbReference type="NCBI Taxonomy" id="1819600"/>
    <lineage>
        <taxon>Bacteria</taxon>
        <taxon>Bacillati</taxon>
        <taxon>Actinomycetota</taxon>
        <taxon>Actinomycetes</taxon>
        <taxon>Streptosporangiales</taxon>
        <taxon>Thermomonosporaceae</taxon>
        <taxon>Actinomadura</taxon>
    </lineage>
</organism>
<feature type="non-terminal residue" evidence="2">
    <location>
        <position position="1"/>
    </location>
</feature>
<keyword evidence="3" id="KW-1185">Reference proteome</keyword>
<evidence type="ECO:0000256" key="1">
    <source>
        <dbReference type="SAM" id="MobiDB-lite"/>
    </source>
</evidence>
<evidence type="ECO:0000313" key="2">
    <source>
        <dbReference type="EMBL" id="MFD0853346.1"/>
    </source>
</evidence>
<comment type="caution">
    <text evidence="2">The sequence shown here is derived from an EMBL/GenBank/DDBJ whole genome shotgun (WGS) entry which is preliminary data.</text>
</comment>
<feature type="non-terminal residue" evidence="2">
    <location>
        <position position="231"/>
    </location>
</feature>
<accession>A0ABW3CG31</accession>
<evidence type="ECO:0000313" key="3">
    <source>
        <dbReference type="Proteomes" id="UP001597083"/>
    </source>
</evidence>
<evidence type="ECO:0008006" key="4">
    <source>
        <dbReference type="Google" id="ProtNLM"/>
    </source>
</evidence>
<dbReference type="Proteomes" id="UP001597083">
    <property type="component" value="Unassembled WGS sequence"/>
</dbReference>
<name>A0ABW3CG31_9ACTN</name>
<feature type="region of interest" description="Disordered" evidence="1">
    <location>
        <begin position="39"/>
        <end position="64"/>
    </location>
</feature>
<reference evidence="3" key="1">
    <citation type="journal article" date="2019" name="Int. J. Syst. Evol. Microbiol.">
        <title>The Global Catalogue of Microorganisms (GCM) 10K type strain sequencing project: providing services to taxonomists for standard genome sequencing and annotation.</title>
        <authorList>
            <consortium name="The Broad Institute Genomics Platform"/>
            <consortium name="The Broad Institute Genome Sequencing Center for Infectious Disease"/>
            <person name="Wu L."/>
            <person name="Ma J."/>
        </authorList>
    </citation>
    <scope>NUCLEOTIDE SEQUENCE [LARGE SCALE GENOMIC DNA]</scope>
    <source>
        <strain evidence="3">JCM 31696</strain>
    </source>
</reference>
<sequence length="231" mass="25226">RKALAALWLIADGTGLDALIEAARPYGDEAVEALDEALRTDRPVPEAEKAKPKPSTPKPPKLPWLDVNALPHPVLRDSGKPLPTSATANLISLLALADGRLSPELREIFDRCDRASLTALSWAIFEAWRAAREPSRNNWVLYQLGWLGNDETVRQLTPIIRVWPGRSGHHKAVLGLGVLAEIGTDVALMHLNGIAQKVKFTGLKEAAQRTLAEVAKERGLSTEQLADRLVP</sequence>
<protein>
    <recommendedName>
        <fullName evidence="4">HEAT repeat domain-containing protein</fullName>
    </recommendedName>
</protein>
<dbReference type="EMBL" id="JBHTIR010002089">
    <property type="protein sequence ID" value="MFD0853346.1"/>
    <property type="molecule type" value="Genomic_DNA"/>
</dbReference>
<feature type="compositionally biased region" description="Basic and acidic residues" evidence="1">
    <location>
        <begin position="39"/>
        <end position="51"/>
    </location>
</feature>
<gene>
    <name evidence="2" type="ORF">ACFQ07_13985</name>
</gene>